<keyword evidence="2" id="KW-1185">Reference proteome</keyword>
<dbReference type="RefSeq" id="WP_249674696.1">
    <property type="nucleotide sequence ID" value="NZ_JAMCOF010000001.1"/>
</dbReference>
<evidence type="ECO:0008006" key="3">
    <source>
        <dbReference type="Google" id="ProtNLM"/>
    </source>
</evidence>
<reference evidence="1 2" key="1">
    <citation type="submission" date="2022-05" db="EMBL/GenBank/DDBJ databases">
        <title>Description of the Bartonella bilalgolemii sp. nov. Isolated from Apodemus uralensis (Pallas 1811).</title>
        <authorList>
            <person name="Zgheib R."/>
            <person name="Celebi B."/>
        </authorList>
    </citation>
    <scope>NUCLEOTIDE SEQUENCE [LARGE SCALE GENOMIC DNA]</scope>
    <source>
        <strain evidence="1 2">G70</strain>
    </source>
</reference>
<protein>
    <recommendedName>
        <fullName evidence="3">Phage protein</fullName>
    </recommendedName>
</protein>
<dbReference type="EMBL" id="JAMCOF010000001">
    <property type="protein sequence ID" value="MCL6229243.1"/>
    <property type="molecule type" value="Genomic_DNA"/>
</dbReference>
<evidence type="ECO:0000313" key="1">
    <source>
        <dbReference type="EMBL" id="MCL6229243.1"/>
    </source>
</evidence>
<evidence type="ECO:0000313" key="2">
    <source>
        <dbReference type="Proteomes" id="UP001523003"/>
    </source>
</evidence>
<sequence>MIQDNSLYLKGRGRPKGTVNKTTKIFKKALLTAAEQAGNQYGHDGLVSYLCYHAINNPVPFFSLLAKVLPLHVTGEDEGKTKVVSRVEIVPMVPNEIMSDKLYEGSHENET</sequence>
<proteinExistence type="predicted"/>
<dbReference type="Proteomes" id="UP001523003">
    <property type="component" value="Unassembled WGS sequence"/>
</dbReference>
<accession>A0ABT0P6Z9</accession>
<organism evidence="1 2">
    <name type="scientific">Bartonella bilalgolemii</name>
    <dbReference type="NCBI Taxonomy" id="2942911"/>
    <lineage>
        <taxon>Bacteria</taxon>
        <taxon>Pseudomonadati</taxon>
        <taxon>Pseudomonadota</taxon>
        <taxon>Alphaproteobacteria</taxon>
        <taxon>Hyphomicrobiales</taxon>
        <taxon>Bartonellaceae</taxon>
        <taxon>Bartonella</taxon>
    </lineage>
</organism>
<name>A0ABT0P6Z9_9HYPH</name>
<comment type="caution">
    <text evidence="1">The sequence shown here is derived from an EMBL/GenBank/DDBJ whole genome shotgun (WGS) entry which is preliminary data.</text>
</comment>
<gene>
    <name evidence="1" type="ORF">M4Z11_01215</name>
</gene>